<dbReference type="RefSeq" id="WP_201364017.1">
    <property type="nucleotide sequence ID" value="NZ_BNJJ01000012.1"/>
</dbReference>
<dbReference type="CDD" id="cd05289">
    <property type="entry name" value="MDR_like_2"/>
    <property type="match status" value="1"/>
</dbReference>
<dbReference type="SUPFAM" id="SSF51735">
    <property type="entry name" value="NAD(P)-binding Rossmann-fold domains"/>
    <property type="match status" value="1"/>
</dbReference>
<evidence type="ECO:0000313" key="3">
    <source>
        <dbReference type="Proteomes" id="UP000635565"/>
    </source>
</evidence>
<dbReference type="InterPro" id="IPR020843">
    <property type="entry name" value="ER"/>
</dbReference>
<dbReference type="InterPro" id="IPR011032">
    <property type="entry name" value="GroES-like_sf"/>
</dbReference>
<name>A0ABQ3VL37_9CHLR</name>
<reference evidence="2 3" key="1">
    <citation type="journal article" date="2021" name="Int. J. Syst. Evol. Microbiol.">
        <title>Reticulibacter mediterranei gen. nov., sp. nov., within the new family Reticulibacteraceae fam. nov., and Ktedonospora formicarum gen. nov., sp. nov., Ktedonobacter robiniae sp. nov., Dictyobacter formicarum sp. nov. and Dictyobacter arantiisoli sp. nov., belonging to the class Ktedonobacteria.</title>
        <authorList>
            <person name="Yabe S."/>
            <person name="Zheng Y."/>
            <person name="Wang C.M."/>
            <person name="Sakai Y."/>
            <person name="Abe K."/>
            <person name="Yokota A."/>
            <person name="Donadio S."/>
            <person name="Cavaletti L."/>
            <person name="Monciardini P."/>
        </authorList>
    </citation>
    <scope>NUCLEOTIDE SEQUENCE [LARGE SCALE GENOMIC DNA]</scope>
    <source>
        <strain evidence="2 3">SOSP1-9</strain>
    </source>
</reference>
<dbReference type="Gene3D" id="3.40.50.720">
    <property type="entry name" value="NAD(P)-binding Rossmann-like Domain"/>
    <property type="match status" value="1"/>
</dbReference>
<dbReference type="Pfam" id="PF08240">
    <property type="entry name" value="ADH_N"/>
    <property type="match status" value="1"/>
</dbReference>
<feature type="domain" description="Enoyl reductase (ER)" evidence="1">
    <location>
        <begin position="10"/>
        <end position="306"/>
    </location>
</feature>
<dbReference type="SMART" id="SM00829">
    <property type="entry name" value="PKS_ER"/>
    <property type="match status" value="1"/>
</dbReference>
<dbReference type="EMBL" id="BNJJ01000012">
    <property type="protein sequence ID" value="GHO86376.1"/>
    <property type="molecule type" value="Genomic_DNA"/>
</dbReference>
<sequence>MKAVRIHGRGGPEHLVYEDIPQPQPGPGEVLVRVYAAGVIAPELTWDETYVTSKGVSRPLPIPGHDVTGVVEAVGAGVSEPNVGTAVYGLTAFDRDGSAAEYMLALPDELTQKPLLLDYVQAAAVPLTALTVWQALFEHGSLMAGQKLLIHGAAGGVGVFAVQLAHWTGAYVIGTSSERNENFLYDLGVNEVIDYTRIRFEDAIQEVDMVLDMVGGDTLDRSWQVLKKGGVLISVANPPSVEEAKAHGVRSVWFIVEPNRLQLHQIGELIDAGKIRPVIDTVFPLSQARQAYEQGAKGHTRGKIVLRVKD</sequence>
<protein>
    <submittedName>
        <fullName evidence="2">NADPH:quinone reductase</fullName>
    </submittedName>
</protein>
<dbReference type="Proteomes" id="UP000635565">
    <property type="component" value="Unassembled WGS sequence"/>
</dbReference>
<comment type="caution">
    <text evidence="2">The sequence shown here is derived from an EMBL/GenBank/DDBJ whole genome shotgun (WGS) entry which is preliminary data.</text>
</comment>
<dbReference type="PANTHER" id="PTHR11695">
    <property type="entry name" value="ALCOHOL DEHYDROGENASE RELATED"/>
    <property type="match status" value="1"/>
</dbReference>
<dbReference type="Gene3D" id="3.90.180.10">
    <property type="entry name" value="Medium-chain alcohol dehydrogenases, catalytic domain"/>
    <property type="match status" value="1"/>
</dbReference>
<proteinExistence type="predicted"/>
<dbReference type="SUPFAM" id="SSF50129">
    <property type="entry name" value="GroES-like"/>
    <property type="match status" value="1"/>
</dbReference>
<organism evidence="2 3">
    <name type="scientific">Dictyobacter formicarum</name>
    <dbReference type="NCBI Taxonomy" id="2778368"/>
    <lineage>
        <taxon>Bacteria</taxon>
        <taxon>Bacillati</taxon>
        <taxon>Chloroflexota</taxon>
        <taxon>Ktedonobacteria</taxon>
        <taxon>Ktedonobacterales</taxon>
        <taxon>Dictyobacteraceae</taxon>
        <taxon>Dictyobacter</taxon>
    </lineage>
</organism>
<evidence type="ECO:0000259" key="1">
    <source>
        <dbReference type="SMART" id="SM00829"/>
    </source>
</evidence>
<accession>A0ABQ3VL37</accession>
<keyword evidence="3" id="KW-1185">Reference proteome</keyword>
<evidence type="ECO:0000313" key="2">
    <source>
        <dbReference type="EMBL" id="GHO86376.1"/>
    </source>
</evidence>
<dbReference type="InterPro" id="IPR050700">
    <property type="entry name" value="YIM1/Zinc_Alcohol_DH_Fams"/>
</dbReference>
<dbReference type="InterPro" id="IPR036291">
    <property type="entry name" value="NAD(P)-bd_dom_sf"/>
</dbReference>
<gene>
    <name evidence="2" type="ORF">KSZ_43820</name>
</gene>
<dbReference type="Pfam" id="PF13602">
    <property type="entry name" value="ADH_zinc_N_2"/>
    <property type="match status" value="1"/>
</dbReference>
<dbReference type="InterPro" id="IPR013154">
    <property type="entry name" value="ADH-like_N"/>
</dbReference>
<dbReference type="PANTHER" id="PTHR11695:SF294">
    <property type="entry name" value="RETICULON-4-INTERACTING PROTEIN 1, MITOCHONDRIAL"/>
    <property type="match status" value="1"/>
</dbReference>